<proteinExistence type="predicted"/>
<dbReference type="Proteomes" id="UP000762676">
    <property type="component" value="Unassembled WGS sequence"/>
</dbReference>
<organism evidence="1 2">
    <name type="scientific">Elysia marginata</name>
    <dbReference type="NCBI Taxonomy" id="1093978"/>
    <lineage>
        <taxon>Eukaryota</taxon>
        <taxon>Metazoa</taxon>
        <taxon>Spiralia</taxon>
        <taxon>Lophotrochozoa</taxon>
        <taxon>Mollusca</taxon>
        <taxon>Gastropoda</taxon>
        <taxon>Heterobranchia</taxon>
        <taxon>Euthyneura</taxon>
        <taxon>Panpulmonata</taxon>
        <taxon>Sacoglossa</taxon>
        <taxon>Placobranchoidea</taxon>
        <taxon>Plakobranchidae</taxon>
        <taxon>Elysia</taxon>
    </lineage>
</organism>
<gene>
    <name evidence="1" type="ORF">ElyMa_003577600</name>
</gene>
<protein>
    <submittedName>
        <fullName evidence="1">Uncharacterized protein</fullName>
    </submittedName>
</protein>
<reference evidence="1 2" key="1">
    <citation type="journal article" date="2021" name="Elife">
        <title>Chloroplast acquisition without the gene transfer in kleptoplastic sea slugs, Plakobranchus ocellatus.</title>
        <authorList>
            <person name="Maeda T."/>
            <person name="Takahashi S."/>
            <person name="Yoshida T."/>
            <person name="Shimamura S."/>
            <person name="Takaki Y."/>
            <person name="Nagai Y."/>
            <person name="Toyoda A."/>
            <person name="Suzuki Y."/>
            <person name="Arimoto A."/>
            <person name="Ishii H."/>
            <person name="Satoh N."/>
            <person name="Nishiyama T."/>
            <person name="Hasebe M."/>
            <person name="Maruyama T."/>
            <person name="Minagawa J."/>
            <person name="Obokata J."/>
            <person name="Shigenobu S."/>
        </authorList>
    </citation>
    <scope>NUCLEOTIDE SEQUENCE [LARGE SCALE GENOMIC DNA]</scope>
</reference>
<keyword evidence="2" id="KW-1185">Reference proteome</keyword>
<dbReference type="EMBL" id="BMAT01007332">
    <property type="protein sequence ID" value="GFR62259.1"/>
    <property type="molecule type" value="Genomic_DNA"/>
</dbReference>
<comment type="caution">
    <text evidence="1">The sequence shown here is derived from an EMBL/GenBank/DDBJ whole genome shotgun (WGS) entry which is preliminary data.</text>
</comment>
<evidence type="ECO:0000313" key="1">
    <source>
        <dbReference type="EMBL" id="GFR62259.1"/>
    </source>
</evidence>
<name>A0AAV4ENK5_9GAST</name>
<accession>A0AAV4ENK5</accession>
<dbReference type="AlphaFoldDB" id="A0AAV4ENK5"/>
<sequence>MFIVAGYRGVPERHETRLKNKNLVLAANHQPRHSQRTDIPLSRTLQVAGLNIVPPEKNNCGNKELLATQIHIICGGFITCDTGCGSLRYEKTI</sequence>
<evidence type="ECO:0000313" key="2">
    <source>
        <dbReference type="Proteomes" id="UP000762676"/>
    </source>
</evidence>